<accession>A0A0E9TEC3</accession>
<reference evidence="1" key="2">
    <citation type="journal article" date="2015" name="Fish Shellfish Immunol.">
        <title>Early steps in the European eel (Anguilla anguilla)-Vibrio vulnificus interaction in the gills: Role of the RtxA13 toxin.</title>
        <authorList>
            <person name="Callol A."/>
            <person name="Pajuelo D."/>
            <person name="Ebbesson L."/>
            <person name="Teles M."/>
            <person name="MacKenzie S."/>
            <person name="Amaro C."/>
        </authorList>
    </citation>
    <scope>NUCLEOTIDE SEQUENCE</scope>
</reference>
<reference evidence="1" key="1">
    <citation type="submission" date="2014-11" db="EMBL/GenBank/DDBJ databases">
        <authorList>
            <person name="Amaro Gonzalez C."/>
        </authorList>
    </citation>
    <scope>NUCLEOTIDE SEQUENCE</scope>
</reference>
<dbReference type="AlphaFoldDB" id="A0A0E9TEC3"/>
<protein>
    <submittedName>
        <fullName evidence="1">Uncharacterized protein</fullName>
    </submittedName>
</protein>
<name>A0A0E9TEC3_ANGAN</name>
<proteinExistence type="predicted"/>
<dbReference type="EMBL" id="GBXM01056795">
    <property type="protein sequence ID" value="JAH51782.1"/>
    <property type="molecule type" value="Transcribed_RNA"/>
</dbReference>
<evidence type="ECO:0000313" key="1">
    <source>
        <dbReference type="EMBL" id="JAH51782.1"/>
    </source>
</evidence>
<organism evidence="1">
    <name type="scientific">Anguilla anguilla</name>
    <name type="common">European freshwater eel</name>
    <name type="synonym">Muraena anguilla</name>
    <dbReference type="NCBI Taxonomy" id="7936"/>
    <lineage>
        <taxon>Eukaryota</taxon>
        <taxon>Metazoa</taxon>
        <taxon>Chordata</taxon>
        <taxon>Craniata</taxon>
        <taxon>Vertebrata</taxon>
        <taxon>Euteleostomi</taxon>
        <taxon>Actinopterygii</taxon>
        <taxon>Neopterygii</taxon>
        <taxon>Teleostei</taxon>
        <taxon>Anguilliformes</taxon>
        <taxon>Anguillidae</taxon>
        <taxon>Anguilla</taxon>
    </lineage>
</organism>
<sequence>MCSFQLFDKLHQDFSRRQHNKPNF</sequence>